<dbReference type="AlphaFoldDB" id="A0A7C4D124"/>
<protein>
    <submittedName>
        <fullName evidence="4">tRNA pseudouridine(13) synthase TruD</fullName>
    </submittedName>
</protein>
<dbReference type="GO" id="GO:0001522">
    <property type="term" value="P:pseudouridine synthesis"/>
    <property type="evidence" value="ECO:0007669"/>
    <property type="project" value="InterPro"/>
</dbReference>
<dbReference type="GO" id="GO:0003723">
    <property type="term" value="F:RNA binding"/>
    <property type="evidence" value="ECO:0007669"/>
    <property type="project" value="InterPro"/>
</dbReference>
<proteinExistence type="inferred from homology"/>
<dbReference type="PANTHER" id="PTHR13326">
    <property type="entry name" value="TRNA PSEUDOURIDINE SYNTHASE D"/>
    <property type="match status" value="1"/>
</dbReference>
<dbReference type="SUPFAM" id="SSF55120">
    <property type="entry name" value="Pseudouridine synthase"/>
    <property type="match status" value="1"/>
</dbReference>
<evidence type="ECO:0000259" key="3">
    <source>
        <dbReference type="PROSITE" id="PS50984"/>
    </source>
</evidence>
<gene>
    <name evidence="4" type="primary">truD</name>
    <name evidence="4" type="ORF">ENU31_00310</name>
</gene>
<dbReference type="InterPro" id="IPR020103">
    <property type="entry name" value="PsdUridine_synth_cat_dom_sf"/>
</dbReference>
<evidence type="ECO:0000313" key="4">
    <source>
        <dbReference type="EMBL" id="HGM06838.1"/>
    </source>
</evidence>
<dbReference type="PANTHER" id="PTHR13326:SF21">
    <property type="entry name" value="PSEUDOURIDYLATE SYNTHASE PUS7L"/>
    <property type="match status" value="1"/>
</dbReference>
<dbReference type="Gene3D" id="3.30.2350.20">
    <property type="entry name" value="TruD, catalytic domain"/>
    <property type="match status" value="2"/>
</dbReference>
<evidence type="ECO:0000256" key="2">
    <source>
        <dbReference type="ARBA" id="ARBA00023235"/>
    </source>
</evidence>
<reference evidence="4" key="1">
    <citation type="journal article" date="2020" name="mSystems">
        <title>Genome- and Community-Level Interaction Insights into Carbon Utilization and Element Cycling Functions of Hydrothermarchaeota in Hydrothermal Sediment.</title>
        <authorList>
            <person name="Zhou Z."/>
            <person name="Liu Y."/>
            <person name="Xu W."/>
            <person name="Pan J."/>
            <person name="Luo Z.H."/>
            <person name="Li M."/>
        </authorList>
    </citation>
    <scope>NUCLEOTIDE SEQUENCE [LARGE SCALE GENOMIC DNA]</scope>
    <source>
        <strain evidence="4">SpSt-658</strain>
    </source>
</reference>
<dbReference type="Pfam" id="PF01142">
    <property type="entry name" value="TruD"/>
    <property type="match status" value="2"/>
</dbReference>
<name>A0A7C4D124_9CREN</name>
<organism evidence="4">
    <name type="scientific">Ignisphaera aggregans</name>
    <dbReference type="NCBI Taxonomy" id="334771"/>
    <lineage>
        <taxon>Archaea</taxon>
        <taxon>Thermoproteota</taxon>
        <taxon>Thermoprotei</taxon>
        <taxon>Desulfurococcales</taxon>
        <taxon>Desulfurococcaceae</taxon>
        <taxon>Ignisphaera</taxon>
    </lineage>
</organism>
<dbReference type="EMBL" id="DTCA01000012">
    <property type="protein sequence ID" value="HGM06838.1"/>
    <property type="molecule type" value="Genomic_DNA"/>
</dbReference>
<dbReference type="GO" id="GO:0009982">
    <property type="term" value="F:pseudouridine synthase activity"/>
    <property type="evidence" value="ECO:0007669"/>
    <property type="project" value="InterPro"/>
</dbReference>
<dbReference type="PROSITE" id="PS50984">
    <property type="entry name" value="TRUD"/>
    <property type="match status" value="1"/>
</dbReference>
<keyword evidence="2" id="KW-0413">Isomerase</keyword>
<dbReference type="InterPro" id="IPR042214">
    <property type="entry name" value="TruD_catalytic"/>
</dbReference>
<evidence type="ECO:0000256" key="1">
    <source>
        <dbReference type="ARBA" id="ARBA00007953"/>
    </source>
</evidence>
<accession>A0A7C4D124</accession>
<feature type="domain" description="TRUD" evidence="3">
    <location>
        <begin position="150"/>
        <end position="322"/>
    </location>
</feature>
<sequence>MEIEVLIPRPYGFVVYEIVNGISLDVLGRDHGSIDECHNKYIYIAKKINIDTYTLCELLKKKLSCSSSEILGLKDTEAVAHQVVILYGCRAPVKELKLEMNERHVEAFLWQCDTEVIHNGNKFMIKLVIDPDNVDVIMNRLNVVKKYRGMFLNFFGYQRFGSRRPITHILGKFLVKKNWDSFIEVLCEHSFSTQYSAINGRGYTFCNLRYRYEDSLTFIKKAIPRHYLRLFVEAYQSYLFNVVLSKLWIEMLNNRSIENTVSIMNSIYRYIPIIGSRIKIHQPGIKNIIEEVLNVEGIEPKDFILKELGIESRGDFRESITYARDIYVYSERNEIRISFVLDRGSYASIFIREIIRSDPLLFT</sequence>
<dbReference type="InterPro" id="IPR011760">
    <property type="entry name" value="PsdUridine_synth_TruD_insert"/>
</dbReference>
<comment type="caution">
    <text evidence="4">The sequence shown here is derived from an EMBL/GenBank/DDBJ whole genome shotgun (WGS) entry which is preliminary data.</text>
</comment>
<comment type="similarity">
    <text evidence="1">Belongs to the pseudouridine synthase TruD family.</text>
</comment>
<dbReference type="InterPro" id="IPR001656">
    <property type="entry name" value="PsdUridine_synth_TruD"/>
</dbReference>